<dbReference type="NCBIfam" id="NF009239">
    <property type="entry name" value="PRK12595.1"/>
    <property type="match status" value="1"/>
</dbReference>
<dbReference type="InterPro" id="IPR052899">
    <property type="entry name" value="Class-I_DAHP_synthase"/>
</dbReference>
<dbReference type="NCBIfam" id="TIGR01361">
    <property type="entry name" value="DAHP_synth_Bsub"/>
    <property type="match status" value="1"/>
</dbReference>
<dbReference type="Proteomes" id="UP000450917">
    <property type="component" value="Unassembled WGS sequence"/>
</dbReference>
<dbReference type="GO" id="GO:0003849">
    <property type="term" value="F:3-deoxy-7-phosphoheptulonate synthase activity"/>
    <property type="evidence" value="ECO:0007669"/>
    <property type="project" value="UniProtKB-EC"/>
</dbReference>
<keyword evidence="1 3" id="KW-0808">Transferase</keyword>
<dbReference type="GO" id="GO:0046417">
    <property type="term" value="P:chorismate metabolic process"/>
    <property type="evidence" value="ECO:0007669"/>
    <property type="project" value="InterPro"/>
</dbReference>
<dbReference type="PANTHER" id="PTHR43018">
    <property type="entry name" value="PHOSPHO-2-DEHYDRO-3-DEOXYHEPTONATE ALDOLASE"/>
    <property type="match status" value="1"/>
</dbReference>
<dbReference type="InterPro" id="IPR013785">
    <property type="entry name" value="Aldolase_TIM"/>
</dbReference>
<evidence type="ECO:0000313" key="4">
    <source>
        <dbReference type="Proteomes" id="UP000450917"/>
    </source>
</evidence>
<dbReference type="Gene3D" id="1.20.59.10">
    <property type="entry name" value="Chorismate mutase"/>
    <property type="match status" value="1"/>
</dbReference>
<name>A0A7X3CTY4_9BACL</name>
<dbReference type="InterPro" id="IPR010954">
    <property type="entry name" value="Chorismate_mutase_GmP-bac"/>
</dbReference>
<dbReference type="InterPro" id="IPR006268">
    <property type="entry name" value="DAHP_syn_2"/>
</dbReference>
<organism evidence="3 4">
    <name type="scientific">Paenibacillus validus</name>
    <dbReference type="NCBI Taxonomy" id="44253"/>
    <lineage>
        <taxon>Bacteria</taxon>
        <taxon>Bacillati</taxon>
        <taxon>Bacillota</taxon>
        <taxon>Bacilli</taxon>
        <taxon>Bacillales</taxon>
        <taxon>Paenibacillaceae</taxon>
        <taxon>Paenibacillus</taxon>
    </lineage>
</organism>
<dbReference type="GO" id="GO:0016832">
    <property type="term" value="F:aldehyde-lyase activity"/>
    <property type="evidence" value="ECO:0007669"/>
    <property type="project" value="InterPro"/>
</dbReference>
<dbReference type="InterPro" id="IPR006218">
    <property type="entry name" value="DAHP1/KDSA"/>
</dbReference>
<dbReference type="PANTHER" id="PTHR43018:SF1">
    <property type="entry name" value="PROTEIN AROA(G)"/>
    <property type="match status" value="1"/>
</dbReference>
<feature type="domain" description="Chorismate mutase" evidence="2">
    <location>
        <begin position="1"/>
        <end position="90"/>
    </location>
</feature>
<dbReference type="NCBIfam" id="TIGR01801">
    <property type="entry name" value="CM_A"/>
    <property type="match status" value="1"/>
</dbReference>
<dbReference type="Pfam" id="PF01817">
    <property type="entry name" value="CM_2"/>
    <property type="match status" value="1"/>
</dbReference>
<dbReference type="SMART" id="SM00830">
    <property type="entry name" value="CM_2"/>
    <property type="match status" value="1"/>
</dbReference>
<protein>
    <submittedName>
        <fullName evidence="3">3-deoxy-7-phosphoheptulonate synthase</fullName>
        <ecNumber evidence="3">2.5.1.54</ecNumber>
    </submittedName>
</protein>
<reference evidence="3 4" key="1">
    <citation type="submission" date="2019-11" db="EMBL/GenBank/DDBJ databases">
        <title>Draft genome sequences of five Paenibacillus species of dairy origin.</title>
        <authorList>
            <person name="Olajide A.M."/>
            <person name="Chen S."/>
            <person name="Lapointe G."/>
        </authorList>
    </citation>
    <scope>NUCLEOTIDE SEQUENCE [LARGE SCALE GENOMIC DNA]</scope>
    <source>
        <strain evidence="3 4">2CS3</strain>
    </source>
</reference>
<evidence type="ECO:0000313" key="3">
    <source>
        <dbReference type="EMBL" id="MUG71514.1"/>
    </source>
</evidence>
<keyword evidence="4" id="KW-1185">Reference proteome</keyword>
<dbReference type="NCBIfam" id="NF006421">
    <property type="entry name" value="PRK08673.1"/>
    <property type="match status" value="1"/>
</dbReference>
<dbReference type="RefSeq" id="WP_054797682.1">
    <property type="nucleotide sequence ID" value="NZ_JARTHJ010000003.1"/>
</dbReference>
<dbReference type="SUPFAM" id="SSF48600">
    <property type="entry name" value="Chorismate mutase II"/>
    <property type="match status" value="1"/>
</dbReference>
<dbReference type="EC" id="2.5.1.54" evidence="3"/>
<dbReference type="GO" id="GO:0004106">
    <property type="term" value="F:chorismate mutase activity"/>
    <property type="evidence" value="ECO:0007669"/>
    <property type="project" value="InterPro"/>
</dbReference>
<dbReference type="SUPFAM" id="SSF51569">
    <property type="entry name" value="Aldolase"/>
    <property type="match status" value="1"/>
</dbReference>
<dbReference type="EMBL" id="WNZX01000009">
    <property type="protein sequence ID" value="MUG71514.1"/>
    <property type="molecule type" value="Genomic_DNA"/>
</dbReference>
<evidence type="ECO:0000259" key="2">
    <source>
        <dbReference type="PROSITE" id="PS51168"/>
    </source>
</evidence>
<dbReference type="PROSITE" id="PS51168">
    <property type="entry name" value="CHORISMATE_MUT_2"/>
    <property type="match status" value="1"/>
</dbReference>
<dbReference type="Gene3D" id="3.20.20.70">
    <property type="entry name" value="Aldolase class I"/>
    <property type="match status" value="1"/>
</dbReference>
<dbReference type="InterPro" id="IPR002701">
    <property type="entry name" value="CM_II_prokaryot"/>
</dbReference>
<dbReference type="Pfam" id="PF00793">
    <property type="entry name" value="DAHP_synth_1"/>
    <property type="match status" value="1"/>
</dbReference>
<comment type="caution">
    <text evidence="3">The sequence shown here is derived from an EMBL/GenBank/DDBJ whole genome shotgun (WGS) entry which is preliminary data.</text>
</comment>
<gene>
    <name evidence="3" type="primary">aroF</name>
    <name evidence="3" type="ORF">GNP93_12625</name>
</gene>
<dbReference type="GO" id="GO:0009073">
    <property type="term" value="P:aromatic amino acid family biosynthetic process"/>
    <property type="evidence" value="ECO:0007669"/>
    <property type="project" value="InterPro"/>
</dbReference>
<proteinExistence type="predicted"/>
<dbReference type="InterPro" id="IPR036263">
    <property type="entry name" value="Chorismate_II_sf"/>
</dbReference>
<sequence>MSTSDLEALRNKLDEINVQILELISNRAEIVEKIGIEKQKQGIPRFDPVRESRMLENLVQKNKGPFDDATVRHLFKQIFKASLELLEEEHKKHLLVTRKRKHEDTVIHIKGVGIGGPDKVLVAGPCTVESYGQMYEVAASLKAQGVTILRGGAYKSRTSPYDFQGLGKEGLEILHKVGGQFGMITVSEIMDSSELELAGQYIDMVEIGAKNMQNFSLLKAVGDSGIPVLLKRGNSATLEELLLSAEYIVSRGNAQVILMERGIRTYEKWTRNTLDISAVPILKKESHLPVLVDLSHSTGRKDIVLPCAKAALAAGADGLLVEVHPDPSISLSDGQQQLDLKQFAEFYRDLNAFQPFGS</sequence>
<dbReference type="AlphaFoldDB" id="A0A7X3CTY4"/>
<dbReference type="InterPro" id="IPR036979">
    <property type="entry name" value="CM_dom_sf"/>
</dbReference>
<evidence type="ECO:0000256" key="1">
    <source>
        <dbReference type="ARBA" id="ARBA00022679"/>
    </source>
</evidence>
<accession>A0A7X3CTY4</accession>